<dbReference type="PANTHER" id="PTHR31751">
    <property type="entry name" value="SI:CH211-108C17.2-RELATED-RELATED"/>
    <property type="match status" value="1"/>
</dbReference>
<comment type="caution">
    <text evidence="4">The sequence shown here is derived from an EMBL/GenBank/DDBJ whole genome shotgun (WGS) entry which is preliminary data.</text>
</comment>
<protein>
    <recommendedName>
        <fullName evidence="1">Gypsy retrotransposon integrase-like protein 1</fullName>
    </recommendedName>
</protein>
<dbReference type="Pfam" id="PF17921">
    <property type="entry name" value="Integrase_H2C2"/>
    <property type="match status" value="1"/>
</dbReference>
<evidence type="ECO:0000313" key="4">
    <source>
        <dbReference type="EMBL" id="KAK7904093.1"/>
    </source>
</evidence>
<gene>
    <name evidence="4" type="ORF">WMY93_016700</name>
</gene>
<dbReference type="Proteomes" id="UP001460270">
    <property type="component" value="Unassembled WGS sequence"/>
</dbReference>
<reference evidence="5" key="1">
    <citation type="submission" date="2024-04" db="EMBL/GenBank/DDBJ databases">
        <title>Salinicola lusitanus LLJ914,a marine bacterium isolated from the Okinawa Trough.</title>
        <authorList>
            <person name="Li J."/>
        </authorList>
    </citation>
    <scope>NUCLEOTIDE SEQUENCE [LARGE SCALE GENOMIC DNA]</scope>
</reference>
<sequence>MADGRKRSGKTVFEVAEKRRKTLERRNRTRVCLGDSFTRWRALKLQIGVRTDASLAKLLLDSYDRTMTSTPLTHGQWKRPQPPAVSTVVEEAMSDRIDWDDVTWTPAMESQPLSSSSSHHLHHPHHHQMKRMSRGVLPRGISFDDCPVISMEETVHDEPEDIALEISTPPDALTVLSDEDLIGKPASIVYHDVFKQLLDFLILPIERCPGKDRVTNEACTAFKPFEVTIKSRCHCRMEVPILVFSQICPNGHTVCRWTSQRYFKFGMLAGDFMLGVNILLSGNNFRKVALLFKFMNVGMLDTTTFHKIQDRFCVDNIEHFWKNNQGNVISQLKSKDSVVLLCEYLTMDTISEELGNVKEFCTDANIQISALFIQRQHKHTLDIWHGAKNVSKKIVAAAKEKDCGLLLNWTRDITNHFWYCCKEAQTYEEFMDMWTGVLHHVTDVHEWYLGSCRHDPLEEVQQHKDWIPESSAAHKRLQQIVLDARWLKNIPKYLSFSDHGGHSGMEKTTDAISSRYYWPGMERDIRASISECPECQARTNKLKPKQDYMPIEVQEPLELVGMELIGKLTTTQKGHQYICVMVDYLTKWPEAYPLKNKSSVEVVACVWEFFCRFGAPNRILTDQGKEFVNEHRPSHRRHTPRNKGNWQEAVKEQTNILIQDREEFIKQLLWTVQPELWITVVPRSLVAVGDLEKDKRRTEVEHVDEAEASTLVLAVGSSSPVP</sequence>
<dbReference type="InterPro" id="IPR012337">
    <property type="entry name" value="RNaseH-like_sf"/>
</dbReference>
<keyword evidence="5" id="KW-1185">Reference proteome</keyword>
<dbReference type="EMBL" id="JBBPFD010000012">
    <property type="protein sequence ID" value="KAK7904093.1"/>
    <property type="molecule type" value="Genomic_DNA"/>
</dbReference>
<evidence type="ECO:0000313" key="5">
    <source>
        <dbReference type="Proteomes" id="UP001460270"/>
    </source>
</evidence>
<feature type="domain" description="Integrase catalytic" evidence="3">
    <location>
        <begin position="552"/>
        <end position="630"/>
    </location>
</feature>
<dbReference type="PANTHER" id="PTHR31751:SF7">
    <property type="entry name" value="THAP-TYPE DOMAIN-CONTAINING PROTEIN"/>
    <property type="match status" value="1"/>
</dbReference>
<proteinExistence type="predicted"/>
<organism evidence="4 5">
    <name type="scientific">Mugilogobius chulae</name>
    <name type="common">yellowstripe goby</name>
    <dbReference type="NCBI Taxonomy" id="88201"/>
    <lineage>
        <taxon>Eukaryota</taxon>
        <taxon>Metazoa</taxon>
        <taxon>Chordata</taxon>
        <taxon>Craniata</taxon>
        <taxon>Vertebrata</taxon>
        <taxon>Euteleostomi</taxon>
        <taxon>Actinopterygii</taxon>
        <taxon>Neopterygii</taxon>
        <taxon>Teleostei</taxon>
        <taxon>Neoteleostei</taxon>
        <taxon>Acanthomorphata</taxon>
        <taxon>Gobiaria</taxon>
        <taxon>Gobiiformes</taxon>
        <taxon>Gobioidei</taxon>
        <taxon>Gobiidae</taxon>
        <taxon>Gobionellinae</taxon>
        <taxon>Mugilogobius</taxon>
    </lineage>
</organism>
<dbReference type="InterPro" id="IPR001584">
    <property type="entry name" value="Integrase_cat-core"/>
</dbReference>
<evidence type="ECO:0000256" key="2">
    <source>
        <dbReference type="SAM" id="MobiDB-lite"/>
    </source>
</evidence>
<dbReference type="Pfam" id="PF00665">
    <property type="entry name" value="rve"/>
    <property type="match status" value="1"/>
</dbReference>
<dbReference type="GO" id="GO:0003676">
    <property type="term" value="F:nucleic acid binding"/>
    <property type="evidence" value="ECO:0007669"/>
    <property type="project" value="InterPro"/>
</dbReference>
<feature type="compositionally biased region" description="Basic residues" evidence="2">
    <location>
        <begin position="119"/>
        <end position="131"/>
    </location>
</feature>
<dbReference type="GO" id="GO:0015074">
    <property type="term" value="P:DNA integration"/>
    <property type="evidence" value="ECO:0007669"/>
    <property type="project" value="InterPro"/>
</dbReference>
<dbReference type="PROSITE" id="PS50994">
    <property type="entry name" value="INTEGRASE"/>
    <property type="match status" value="1"/>
</dbReference>
<evidence type="ECO:0000259" key="3">
    <source>
        <dbReference type="PROSITE" id="PS50994"/>
    </source>
</evidence>
<dbReference type="InterPro" id="IPR041588">
    <property type="entry name" value="Integrase_H2C2"/>
</dbReference>
<dbReference type="Gene3D" id="3.30.420.10">
    <property type="entry name" value="Ribonuclease H-like superfamily/Ribonuclease H"/>
    <property type="match status" value="1"/>
</dbReference>
<name>A0AAW0NM93_9GOBI</name>
<feature type="region of interest" description="Disordered" evidence="2">
    <location>
        <begin position="109"/>
        <end position="131"/>
    </location>
</feature>
<evidence type="ECO:0000256" key="1">
    <source>
        <dbReference type="ARBA" id="ARBA00039658"/>
    </source>
</evidence>
<accession>A0AAW0NM93</accession>
<dbReference type="AlphaFoldDB" id="A0AAW0NM93"/>
<dbReference type="SUPFAM" id="SSF53098">
    <property type="entry name" value="Ribonuclease H-like"/>
    <property type="match status" value="1"/>
</dbReference>
<dbReference type="InterPro" id="IPR036397">
    <property type="entry name" value="RNaseH_sf"/>
</dbReference>
<dbReference type="FunFam" id="1.10.340.70:FF:000001">
    <property type="entry name" value="Retrovirus-related Pol polyprotein from transposon gypsy-like Protein"/>
    <property type="match status" value="1"/>
</dbReference>
<dbReference type="Gene3D" id="1.10.340.70">
    <property type="match status" value="1"/>
</dbReference>